<proteinExistence type="predicted"/>
<reference evidence="1 2" key="1">
    <citation type="submission" date="2024-08" db="EMBL/GenBank/DDBJ databases">
        <authorList>
            <person name="Will J Nash"/>
            <person name="Angela Man"/>
            <person name="Seanna McTaggart"/>
            <person name="Kendall Baker"/>
            <person name="Tom Barker"/>
            <person name="Leah Catchpole"/>
            <person name="Alex Durrant"/>
            <person name="Karim Gharbi"/>
            <person name="Naomi Irish"/>
            <person name="Gemy Kaithakottil"/>
            <person name="Debby Ku"/>
            <person name="Aaliyah Providence"/>
            <person name="Felix Shaw"/>
            <person name="David Swarbreck"/>
            <person name="Chris Watkins"/>
            <person name="Ann M. McCartney"/>
            <person name="Giulio Formenti"/>
            <person name="Alice Mouton"/>
            <person name="Noel Vella"/>
            <person name="Bjorn M von Reumont"/>
            <person name="Adriana Vella"/>
            <person name="Wilfried Haerty"/>
        </authorList>
    </citation>
    <scope>NUCLEOTIDE SEQUENCE [LARGE SCALE GENOMIC DNA]</scope>
</reference>
<sequence>MEVLCEDDEAVLKNGSRVARKGCGSIIQVNADFSYNFNLSQSFKLLDRGRLLPRVTEELSRAPDSDTCRGFLPPRKNPIEDTIIQHCRAKSDAQIDGRAS</sequence>
<evidence type="ECO:0000313" key="2">
    <source>
        <dbReference type="Proteomes" id="UP001642520"/>
    </source>
</evidence>
<accession>A0ABP1NPZ6</accession>
<evidence type="ECO:0000313" key="1">
    <source>
        <dbReference type="EMBL" id="CAL7942128.1"/>
    </source>
</evidence>
<gene>
    <name evidence="1" type="ORF">XYLVIOL_LOCUS5387</name>
</gene>
<dbReference type="EMBL" id="CAXAJV020001292">
    <property type="protein sequence ID" value="CAL7942128.1"/>
    <property type="molecule type" value="Genomic_DNA"/>
</dbReference>
<name>A0ABP1NPZ6_XYLVO</name>
<comment type="caution">
    <text evidence="1">The sequence shown here is derived from an EMBL/GenBank/DDBJ whole genome shotgun (WGS) entry which is preliminary data.</text>
</comment>
<protein>
    <submittedName>
        <fullName evidence="1">Uncharacterized protein</fullName>
    </submittedName>
</protein>
<dbReference type="Proteomes" id="UP001642520">
    <property type="component" value="Unassembled WGS sequence"/>
</dbReference>
<keyword evidence="2" id="KW-1185">Reference proteome</keyword>
<organism evidence="1 2">
    <name type="scientific">Xylocopa violacea</name>
    <name type="common">Violet carpenter bee</name>
    <name type="synonym">Apis violacea</name>
    <dbReference type="NCBI Taxonomy" id="135666"/>
    <lineage>
        <taxon>Eukaryota</taxon>
        <taxon>Metazoa</taxon>
        <taxon>Ecdysozoa</taxon>
        <taxon>Arthropoda</taxon>
        <taxon>Hexapoda</taxon>
        <taxon>Insecta</taxon>
        <taxon>Pterygota</taxon>
        <taxon>Neoptera</taxon>
        <taxon>Endopterygota</taxon>
        <taxon>Hymenoptera</taxon>
        <taxon>Apocrita</taxon>
        <taxon>Aculeata</taxon>
        <taxon>Apoidea</taxon>
        <taxon>Anthophila</taxon>
        <taxon>Apidae</taxon>
        <taxon>Xylocopa</taxon>
        <taxon>Xylocopa</taxon>
    </lineage>
</organism>